<dbReference type="GO" id="GO:0000978">
    <property type="term" value="F:RNA polymerase II cis-regulatory region sequence-specific DNA binding"/>
    <property type="evidence" value="ECO:0007669"/>
    <property type="project" value="TreeGrafter"/>
</dbReference>
<evidence type="ECO:0000256" key="18">
    <source>
        <dbReference type="ARBA" id="ARBA00065799"/>
    </source>
</evidence>
<dbReference type="Proteomes" id="UP000198287">
    <property type="component" value="Unassembled WGS sequence"/>
</dbReference>
<evidence type="ECO:0000256" key="11">
    <source>
        <dbReference type="ARBA" id="ARBA00022990"/>
    </source>
</evidence>
<evidence type="ECO:0000256" key="14">
    <source>
        <dbReference type="ARBA" id="ARBA00023159"/>
    </source>
</evidence>
<evidence type="ECO:0000313" key="23">
    <source>
        <dbReference type="EMBL" id="OXA64798.1"/>
    </source>
</evidence>
<dbReference type="InterPro" id="IPR037059">
    <property type="entry name" value="RHD_DNA_bind_dom_sf"/>
</dbReference>
<keyword evidence="10" id="KW-0832">Ubl conjugation</keyword>
<evidence type="ECO:0000256" key="15">
    <source>
        <dbReference type="ARBA" id="ARBA00023163"/>
    </source>
</evidence>
<dbReference type="Gene3D" id="2.60.40.10">
    <property type="entry name" value="Immunoglobulins"/>
    <property type="match status" value="1"/>
</dbReference>
<dbReference type="GO" id="GO:1902531">
    <property type="term" value="P:regulation of intracellular signal transduction"/>
    <property type="evidence" value="ECO:0007669"/>
    <property type="project" value="UniProtKB-ARBA"/>
</dbReference>
<dbReference type="Pfam" id="PF16179">
    <property type="entry name" value="RHD_dimer"/>
    <property type="match status" value="1"/>
</dbReference>
<comment type="subcellular location">
    <subcellularLocation>
        <location evidence="2">Chromosome</location>
    </subcellularLocation>
    <subcellularLocation>
        <location evidence="3">Cytoplasm</location>
    </subcellularLocation>
    <subcellularLocation>
        <location evidence="1">Nucleus</location>
    </subcellularLocation>
</comment>
<feature type="compositionally biased region" description="Polar residues" evidence="21">
    <location>
        <begin position="255"/>
        <end position="266"/>
    </location>
</feature>
<evidence type="ECO:0000256" key="6">
    <source>
        <dbReference type="ARBA" id="ARBA00022499"/>
    </source>
</evidence>
<keyword evidence="8" id="KW-0227">DNA damage</keyword>
<dbReference type="Pfam" id="PF00554">
    <property type="entry name" value="RHD_DNA_bind"/>
    <property type="match status" value="1"/>
</dbReference>
<comment type="caution">
    <text evidence="23">The sequence shown here is derived from an EMBL/GenBank/DDBJ whole genome shotgun (WGS) entry which is preliminary data.</text>
</comment>
<evidence type="ECO:0000259" key="22">
    <source>
        <dbReference type="PROSITE" id="PS50254"/>
    </source>
</evidence>
<dbReference type="InterPro" id="IPR013783">
    <property type="entry name" value="Ig-like_fold"/>
</dbReference>
<dbReference type="Gene3D" id="2.60.40.340">
    <property type="entry name" value="Rel homology domain (RHD), DNA-binding domain"/>
    <property type="match status" value="2"/>
</dbReference>
<dbReference type="FunFam" id="2.60.40.340:FF:000002">
    <property type="entry name" value="Nuclear factor of activated T-cells 5, tonicity-responsive"/>
    <property type="match status" value="1"/>
</dbReference>
<proteinExistence type="predicted"/>
<keyword evidence="24" id="KW-1185">Reference proteome</keyword>
<dbReference type="GO" id="GO:0006974">
    <property type="term" value="P:DNA damage response"/>
    <property type="evidence" value="ECO:0007669"/>
    <property type="project" value="UniProtKB-KW"/>
</dbReference>
<dbReference type="InterPro" id="IPR011539">
    <property type="entry name" value="RHD_DNA_bind_dom"/>
</dbReference>
<evidence type="ECO:0000256" key="21">
    <source>
        <dbReference type="SAM" id="MobiDB-lite"/>
    </source>
</evidence>
<evidence type="ECO:0000313" key="24">
    <source>
        <dbReference type="Proteomes" id="UP000198287"/>
    </source>
</evidence>
<evidence type="ECO:0000256" key="5">
    <source>
        <dbReference type="ARBA" id="ARBA00022490"/>
    </source>
</evidence>
<dbReference type="GO" id="GO:0005737">
    <property type="term" value="C:cytoplasm"/>
    <property type="evidence" value="ECO:0007669"/>
    <property type="project" value="UniProtKB-SubCell"/>
</dbReference>
<gene>
    <name evidence="23" type="ORF">Fcan01_01859</name>
</gene>
<dbReference type="GO" id="GO:0010467">
    <property type="term" value="P:gene expression"/>
    <property type="evidence" value="ECO:0007669"/>
    <property type="project" value="UniProtKB-ARBA"/>
</dbReference>
<evidence type="ECO:0000256" key="2">
    <source>
        <dbReference type="ARBA" id="ARBA00004286"/>
    </source>
</evidence>
<keyword evidence="12" id="KW-0805">Transcription regulation</keyword>
<dbReference type="FunFam" id="2.60.40.10:FF:000174">
    <property type="entry name" value="Nuclear factor of activated T-cells 5, tonicity-responsive"/>
    <property type="match status" value="1"/>
</dbReference>
<dbReference type="AlphaFoldDB" id="A0A226F5S5"/>
<keyword evidence="13" id="KW-0238">DNA-binding</keyword>
<dbReference type="PANTHER" id="PTHR12533:SF7">
    <property type="entry name" value="NFAT NUCLEAR FACTOR, ISOFORM B"/>
    <property type="match status" value="1"/>
</dbReference>
<dbReference type="SMART" id="SM00429">
    <property type="entry name" value="IPT"/>
    <property type="match status" value="1"/>
</dbReference>
<evidence type="ECO:0000256" key="16">
    <source>
        <dbReference type="ARBA" id="ARBA00023242"/>
    </source>
</evidence>
<evidence type="ECO:0000256" key="12">
    <source>
        <dbReference type="ARBA" id="ARBA00023015"/>
    </source>
</evidence>
<keyword evidence="6" id="KW-1017">Isopeptide bond</keyword>
<feature type="compositionally biased region" description="Low complexity" evidence="21">
    <location>
        <begin position="197"/>
        <end position="213"/>
    </location>
</feature>
<sequence length="923" mass="100516">MKLRRPITNFKSAAQQKTKPAFWNFDSSSNFGSEDARFLELKAYYSRPSGKGRFGKRPLSFAVDQNGYSNDSTSNSSDSGIDFNSYESQLSWCSEDAHLGRSSSISNLSSASNSLPPQFVNPYAKKELVLKTETKLEPINNLGNEGSIVNLLDISNTARLLMPEKAQIVPQSMRMSPDSSDQVVNMVTQSPLLGLGSHSPNSNSPTSSTLSPPIKRPRFSYLPQPNCGKGTGLKLRNQNQANRGSIGKRLPPGTTPTLSSALSSVSRDGRVQLQIVSQPEEQHRARYQVSSFELTPGARYQTEGSRGAIKDRKGNGFPTVKLVGYDKPATLQIFIGTDQGKLSPHMFYQACKVTGKSSTPCIEKKVEGTIVIEIEFEPSKDMVISCDCVGILKERNVDVEQRFPFHHAAQSRKKSTKCRMVYRTTIINAQGMEETLQLSSSPILCTQPPGHPEICKQSTQESAAKGGNELFVIGKNFLKDTRIYFQEEDSDERILWEVMSEPLKDYLQQNHLICVIPPYKNQHITSPLECKVTIVSGGKQSEPHRFTYLPNMPATARYGNLTSSAVPSNQSNSVLGQDPMGQPISHNQMPMSINIQNVGSLGTTTNEDCSSLSHPLSQVDVSQASLPIPTSPTRTTVPTSSFRESIHSAQAAQERQVVNELQCILDQSVSQHRTEQNSVSEMHNLISIKSEIMQQDFSSINQQQQHAMSMSATVPLDLQFPSAVTVESSTSTNSNMVQSQMSFSGQQQGVNTASQFSPTTTSLSCITPTTAIPMLTRQGSVELVNVEHQILSELLPGQVTMTSVPQTNSNSAITVTCQSLGSSMSVASNDMCQVSDIIKMETQSSPIGPQLNVIPLNTVASVASSQPPSAVPTGLAPQTGYMVGGGNGDFQVHSGSIANALTQMSENELINYINPSCFEQPML</sequence>
<dbReference type="PANTHER" id="PTHR12533">
    <property type="entry name" value="NFAT"/>
    <property type="match status" value="1"/>
</dbReference>
<evidence type="ECO:0000256" key="19">
    <source>
        <dbReference type="ARBA" id="ARBA00072227"/>
    </source>
</evidence>
<dbReference type="InterPro" id="IPR008366">
    <property type="entry name" value="NFAT"/>
</dbReference>
<dbReference type="GO" id="GO:0005634">
    <property type="term" value="C:nucleus"/>
    <property type="evidence" value="ECO:0007669"/>
    <property type="project" value="UniProtKB-SubCell"/>
</dbReference>
<dbReference type="InterPro" id="IPR002909">
    <property type="entry name" value="IPT_dom"/>
</dbReference>
<name>A0A226F5S5_FOLCA</name>
<dbReference type="SUPFAM" id="SSF49417">
    <property type="entry name" value="p53-like transcription factors"/>
    <property type="match status" value="1"/>
</dbReference>
<keyword evidence="9" id="KW-0013">ADP-ribosylation</keyword>
<keyword evidence="5" id="KW-0963">Cytoplasm</keyword>
<dbReference type="STRING" id="158441.A0A226F5S5"/>
<evidence type="ECO:0000256" key="4">
    <source>
        <dbReference type="ARBA" id="ARBA00022454"/>
    </source>
</evidence>
<organism evidence="23 24">
    <name type="scientific">Folsomia candida</name>
    <name type="common">Springtail</name>
    <dbReference type="NCBI Taxonomy" id="158441"/>
    <lineage>
        <taxon>Eukaryota</taxon>
        <taxon>Metazoa</taxon>
        <taxon>Ecdysozoa</taxon>
        <taxon>Arthropoda</taxon>
        <taxon>Hexapoda</taxon>
        <taxon>Collembola</taxon>
        <taxon>Entomobryomorpha</taxon>
        <taxon>Isotomoidea</taxon>
        <taxon>Isotomidae</taxon>
        <taxon>Proisotominae</taxon>
        <taxon>Folsomia</taxon>
    </lineage>
</organism>
<evidence type="ECO:0000256" key="17">
    <source>
        <dbReference type="ARBA" id="ARBA00055141"/>
    </source>
</evidence>
<keyword evidence="4" id="KW-0158">Chromosome</keyword>
<feature type="region of interest" description="Disordered" evidence="21">
    <location>
        <begin position="191"/>
        <end position="218"/>
    </location>
</feature>
<dbReference type="OrthoDB" id="5346094at2759"/>
<keyword evidence="14" id="KW-0010">Activator</keyword>
<dbReference type="PROSITE" id="PS50254">
    <property type="entry name" value="REL_2"/>
    <property type="match status" value="1"/>
</dbReference>
<evidence type="ECO:0000256" key="9">
    <source>
        <dbReference type="ARBA" id="ARBA00022765"/>
    </source>
</evidence>
<evidence type="ECO:0000256" key="7">
    <source>
        <dbReference type="ARBA" id="ARBA00022553"/>
    </source>
</evidence>
<feature type="domain" description="RHD" evidence="22">
    <location>
        <begin position="273"/>
        <end position="450"/>
    </location>
</feature>
<dbReference type="GO" id="GO:0005667">
    <property type="term" value="C:transcription regulator complex"/>
    <property type="evidence" value="ECO:0007669"/>
    <property type="project" value="TreeGrafter"/>
</dbReference>
<comment type="function">
    <text evidence="17">Transcription factor involved, among others, in the transcriptional regulation of osmoprotective and inflammatory genes. Binds the DNA consensus sequence 5'-[ACT][AG]TGGAAA[CAT]A[TA][ATC][CA][ATG][GT][GAC][CG][CT]-3'. Mediates the transcriptional response to hypertonicity. Positively regulates the transcription of LCN2 and S100A4 genes; optimal transactivation of these genes requires the presence of DDX5/DDX17. Also involved in the DNA damage response by preventing formation of R-loops; R-loops are composed of a DNA:RNA hybrid and the associated non-template single-stranded DNA.</text>
</comment>
<dbReference type="GO" id="GO:0045944">
    <property type="term" value="P:positive regulation of transcription by RNA polymerase II"/>
    <property type="evidence" value="ECO:0007669"/>
    <property type="project" value="UniProtKB-ARBA"/>
</dbReference>
<keyword evidence="11" id="KW-0007">Acetylation</keyword>
<protein>
    <recommendedName>
        <fullName evidence="19">Nuclear factor of activated T-cells 5</fullName>
    </recommendedName>
    <alternativeName>
        <fullName evidence="20">T-cell transcription factor NFAT5</fullName>
    </alternativeName>
</protein>
<keyword evidence="15" id="KW-0804">Transcription</keyword>
<feature type="region of interest" description="Disordered" evidence="21">
    <location>
        <begin position="242"/>
        <end position="266"/>
    </location>
</feature>
<evidence type="ECO:0000256" key="20">
    <source>
        <dbReference type="ARBA" id="ARBA00080722"/>
    </source>
</evidence>
<evidence type="ECO:0000256" key="10">
    <source>
        <dbReference type="ARBA" id="ARBA00022843"/>
    </source>
</evidence>
<reference evidence="23 24" key="1">
    <citation type="submission" date="2015-12" db="EMBL/GenBank/DDBJ databases">
        <title>The genome of Folsomia candida.</title>
        <authorList>
            <person name="Faddeeva A."/>
            <person name="Derks M.F."/>
            <person name="Anvar Y."/>
            <person name="Smit S."/>
            <person name="Van Straalen N."/>
            <person name="Roelofs D."/>
        </authorList>
    </citation>
    <scope>NUCLEOTIDE SEQUENCE [LARGE SCALE GENOMIC DNA]</scope>
    <source>
        <strain evidence="23 24">VU population</strain>
        <tissue evidence="23">Whole body</tissue>
    </source>
</reference>
<dbReference type="InterPro" id="IPR008967">
    <property type="entry name" value="p53-like_TF_DNA-bd_sf"/>
</dbReference>
<accession>A0A226F5S5</accession>
<dbReference type="SUPFAM" id="SSF81296">
    <property type="entry name" value="E set domains"/>
    <property type="match status" value="1"/>
</dbReference>
<comment type="subunit">
    <text evidence="18">Homodimer when bound to DNA, completely encircles its DNA target. Interacts with CIDEC; this interaction is direct and retains NFAT5 in the cytoplasm. Does not bind with Fos and Jun transcription factors. Interacts with DDX5 and DDX17; this interaction leads to DDX5/DDX17 recruitment to LNC2 and S100A4 promoters and NFAT5-mediated DDX5/DDX17-enhanced transactivation.</text>
</comment>
<dbReference type="InterPro" id="IPR014756">
    <property type="entry name" value="Ig_E-set"/>
</dbReference>
<keyword evidence="16" id="KW-0539">Nucleus</keyword>
<evidence type="ECO:0000256" key="3">
    <source>
        <dbReference type="ARBA" id="ARBA00004496"/>
    </source>
</evidence>
<evidence type="ECO:0000256" key="1">
    <source>
        <dbReference type="ARBA" id="ARBA00004123"/>
    </source>
</evidence>
<dbReference type="EMBL" id="LNIX01000001">
    <property type="protein sequence ID" value="OXA64798.1"/>
    <property type="molecule type" value="Genomic_DNA"/>
</dbReference>
<dbReference type="GO" id="GO:0000981">
    <property type="term" value="F:DNA-binding transcription factor activity, RNA polymerase II-specific"/>
    <property type="evidence" value="ECO:0007669"/>
    <property type="project" value="TreeGrafter"/>
</dbReference>
<evidence type="ECO:0000256" key="8">
    <source>
        <dbReference type="ARBA" id="ARBA00022763"/>
    </source>
</evidence>
<dbReference type="InterPro" id="IPR032397">
    <property type="entry name" value="RHD_dimer"/>
</dbReference>
<evidence type="ECO:0000256" key="13">
    <source>
        <dbReference type="ARBA" id="ARBA00023125"/>
    </source>
</evidence>
<keyword evidence="7" id="KW-0597">Phosphoprotein</keyword>
<dbReference type="PRINTS" id="PR01789">
    <property type="entry name" value="NUCFACTORATC"/>
</dbReference>
<dbReference type="GO" id="GO:0005694">
    <property type="term" value="C:chromosome"/>
    <property type="evidence" value="ECO:0007669"/>
    <property type="project" value="UniProtKB-SubCell"/>
</dbReference>